<keyword evidence="1" id="KW-0732">Signal</keyword>
<dbReference type="InterPro" id="IPR038404">
    <property type="entry name" value="TRAP_DctP_sf"/>
</dbReference>
<dbReference type="RefSeq" id="WP_198409488.1">
    <property type="nucleotide sequence ID" value="NZ_AP014924.1"/>
</dbReference>
<dbReference type="CDD" id="cd13602">
    <property type="entry name" value="PBP2_TRAP_BpDctp6_7"/>
    <property type="match status" value="1"/>
</dbReference>
<proteinExistence type="predicted"/>
<evidence type="ECO:0000256" key="1">
    <source>
        <dbReference type="ARBA" id="ARBA00022729"/>
    </source>
</evidence>
<dbReference type="PATRIC" id="fig|1555112.3.peg.2135"/>
<organism evidence="2 3">
    <name type="scientific">Limnochorda pilosa</name>
    <dbReference type="NCBI Taxonomy" id="1555112"/>
    <lineage>
        <taxon>Bacteria</taxon>
        <taxon>Bacillati</taxon>
        <taxon>Bacillota</taxon>
        <taxon>Limnochordia</taxon>
        <taxon>Limnochordales</taxon>
        <taxon>Limnochordaceae</taxon>
        <taxon>Limnochorda</taxon>
    </lineage>
</organism>
<dbReference type="InterPro" id="IPR018389">
    <property type="entry name" value="DctP_fam"/>
</dbReference>
<dbReference type="Gene3D" id="3.40.190.170">
    <property type="entry name" value="Bacterial extracellular solute-binding protein, family 7"/>
    <property type="match status" value="1"/>
</dbReference>
<protein>
    <submittedName>
        <fullName evidence="2">C4-dicarboxylate ABC transporter substrate-binding protein</fullName>
    </submittedName>
</protein>
<sequence length="359" mass="38688">MRGFKVWRTVAMASALELATILVAGSVAVVAEESPITLKYVGSWSNLSLYRNFEQPFWSETASAALDDSVRFEVTTFDQMGLKGPEVFRLMEMGLFNVAAATGDYFVSDVPPIEGLDLPALAPDIETARSIAQAYEPVLDEAFQEYHNAKLLAIVPYPAQIVFSKDRINGLADLKGKKVRASGRSTADFIQAVGGIAVNLAFSEVPQALERGVVDAAVTGSLSGYSAGWGEVADYLYPLPIGGWDFVVTAMRLEDWQRLGPDRQQALAQAVKADLENPVFQAIGDETQQGINCLTNAGACGFGTPAGMTLIPIRAEDEQLARQLLTDVVLPRWAARVGRSWVDGWNETIGKVTGLVAGP</sequence>
<dbReference type="KEGG" id="lpil:LIP_2094"/>
<dbReference type="PANTHER" id="PTHR33376">
    <property type="match status" value="1"/>
</dbReference>
<dbReference type="NCBIfam" id="NF037995">
    <property type="entry name" value="TRAP_S1"/>
    <property type="match status" value="1"/>
</dbReference>
<dbReference type="PANTHER" id="PTHR33376:SF15">
    <property type="entry name" value="BLL6794 PROTEIN"/>
    <property type="match status" value="1"/>
</dbReference>
<reference evidence="3" key="2">
    <citation type="journal article" date="2016" name="Int. J. Syst. Evol. Microbiol.">
        <title>Complete genome sequence and cell structure of Limnochorda pilosa, a Gram-negative spore-former within the phylum Firmicutes.</title>
        <authorList>
            <person name="Watanabe M."/>
            <person name="Kojima H."/>
            <person name="Fukui M."/>
        </authorList>
    </citation>
    <scope>NUCLEOTIDE SEQUENCE [LARGE SCALE GENOMIC DNA]</scope>
    <source>
        <strain evidence="3">HC45</strain>
    </source>
</reference>
<reference evidence="3" key="1">
    <citation type="submission" date="2015-07" db="EMBL/GenBank/DDBJ databases">
        <title>Complete genome sequence and phylogenetic analysis of Limnochorda pilosa.</title>
        <authorList>
            <person name="Watanabe M."/>
            <person name="Kojima H."/>
            <person name="Fukui M."/>
        </authorList>
    </citation>
    <scope>NUCLEOTIDE SEQUENCE [LARGE SCALE GENOMIC DNA]</scope>
    <source>
        <strain evidence="3">HC45</strain>
    </source>
</reference>
<gene>
    <name evidence="2" type="ORF">LIP_2094</name>
</gene>
<name>A0A0K2SLF2_LIMPI</name>
<dbReference type="AlphaFoldDB" id="A0A0K2SLF2"/>
<dbReference type="EMBL" id="AP014924">
    <property type="protein sequence ID" value="BAS27935.1"/>
    <property type="molecule type" value="Genomic_DNA"/>
</dbReference>
<dbReference type="GO" id="GO:0055085">
    <property type="term" value="P:transmembrane transport"/>
    <property type="evidence" value="ECO:0007669"/>
    <property type="project" value="InterPro"/>
</dbReference>
<dbReference type="STRING" id="1555112.LIP_2094"/>
<dbReference type="Proteomes" id="UP000065807">
    <property type="component" value="Chromosome"/>
</dbReference>
<dbReference type="SUPFAM" id="SSF53850">
    <property type="entry name" value="Periplasmic binding protein-like II"/>
    <property type="match status" value="1"/>
</dbReference>
<evidence type="ECO:0000313" key="3">
    <source>
        <dbReference type="Proteomes" id="UP000065807"/>
    </source>
</evidence>
<accession>A0A0K2SLF2</accession>
<keyword evidence="3" id="KW-1185">Reference proteome</keyword>
<dbReference type="Pfam" id="PF03480">
    <property type="entry name" value="DctP"/>
    <property type="match status" value="1"/>
</dbReference>
<evidence type="ECO:0000313" key="2">
    <source>
        <dbReference type="EMBL" id="BAS27935.1"/>
    </source>
</evidence>